<proteinExistence type="predicted"/>
<protein>
    <recommendedName>
        <fullName evidence="4">ClC chloride channel</fullName>
    </recommendedName>
</protein>
<dbReference type="Gene3D" id="1.10.3080.10">
    <property type="entry name" value="Clc chloride channel"/>
    <property type="match status" value="1"/>
</dbReference>
<dbReference type="AlphaFoldDB" id="L7L7S7"/>
<evidence type="ECO:0000313" key="2">
    <source>
        <dbReference type="EMBL" id="GAC56073.1"/>
    </source>
</evidence>
<dbReference type="SUPFAM" id="SSF81340">
    <property type="entry name" value="Clc chloride channel"/>
    <property type="match status" value="1"/>
</dbReference>
<dbReference type="STRING" id="1121927.GOHSU_02_02210"/>
<keyword evidence="1" id="KW-1133">Transmembrane helix</keyword>
<evidence type="ECO:0008006" key="4">
    <source>
        <dbReference type="Google" id="ProtNLM"/>
    </source>
</evidence>
<dbReference type="eggNOG" id="COG0038">
    <property type="taxonomic scope" value="Bacteria"/>
</dbReference>
<keyword evidence="3" id="KW-1185">Reference proteome</keyword>
<gene>
    <name evidence="2" type="ORF">GOHSU_02_02210</name>
</gene>
<keyword evidence="1" id="KW-0472">Membrane</keyword>
<dbReference type="EMBL" id="BANT01000002">
    <property type="protein sequence ID" value="GAC56073.1"/>
    <property type="molecule type" value="Genomic_DNA"/>
</dbReference>
<sequence>MVAGMAGLFAASVRAPFTGVVLVSEMCALNTLSIAMVTTAACAMIVAVALRSEPVYDTLRVQMLARRHPGAD</sequence>
<dbReference type="InterPro" id="IPR014743">
    <property type="entry name" value="Cl-channel_core"/>
</dbReference>
<keyword evidence="1" id="KW-0812">Transmembrane</keyword>
<evidence type="ECO:0000313" key="3">
    <source>
        <dbReference type="Proteomes" id="UP000053405"/>
    </source>
</evidence>
<name>L7L7S7_9ACTN</name>
<reference evidence="2 3" key="1">
    <citation type="submission" date="2012-12" db="EMBL/GenBank/DDBJ databases">
        <title>Whole genome shotgun sequence of Gordonia hirsuta NBRC 16056.</title>
        <authorList>
            <person name="Isaki-Nakamura S."/>
            <person name="Hosoyama A."/>
            <person name="Tsuchikane K."/>
            <person name="Katsumata H."/>
            <person name="Baba S."/>
            <person name="Yamazaki S."/>
            <person name="Fujita N."/>
        </authorList>
    </citation>
    <scope>NUCLEOTIDE SEQUENCE [LARGE SCALE GENOMIC DNA]</scope>
    <source>
        <strain evidence="2 3">NBRC 16056</strain>
    </source>
</reference>
<dbReference type="Proteomes" id="UP000053405">
    <property type="component" value="Unassembled WGS sequence"/>
</dbReference>
<evidence type="ECO:0000256" key="1">
    <source>
        <dbReference type="SAM" id="Phobius"/>
    </source>
</evidence>
<organism evidence="2 3">
    <name type="scientific">Gordonia hirsuta DSM 44140 = NBRC 16056</name>
    <dbReference type="NCBI Taxonomy" id="1121927"/>
    <lineage>
        <taxon>Bacteria</taxon>
        <taxon>Bacillati</taxon>
        <taxon>Actinomycetota</taxon>
        <taxon>Actinomycetes</taxon>
        <taxon>Mycobacteriales</taxon>
        <taxon>Gordoniaceae</taxon>
        <taxon>Gordonia</taxon>
    </lineage>
</organism>
<comment type="caution">
    <text evidence="2">The sequence shown here is derived from an EMBL/GenBank/DDBJ whole genome shotgun (WGS) entry which is preliminary data.</text>
</comment>
<accession>L7L7S7</accession>
<feature type="transmembrane region" description="Helical" evidence="1">
    <location>
        <begin position="30"/>
        <end position="50"/>
    </location>
</feature>